<dbReference type="STRING" id="929713.NIASO_20265"/>
<accession>W0F518</accession>
<dbReference type="GO" id="GO:0003677">
    <property type="term" value="F:DNA binding"/>
    <property type="evidence" value="ECO:0007669"/>
    <property type="project" value="UniProtKB-KW"/>
</dbReference>
<evidence type="ECO:0000256" key="2">
    <source>
        <dbReference type="ARBA" id="ARBA00022801"/>
    </source>
</evidence>
<gene>
    <name evidence="3" type="ORF">NIASO_20265</name>
</gene>
<dbReference type="Proteomes" id="UP000003586">
    <property type="component" value="Chromosome"/>
</dbReference>
<dbReference type="PANTHER" id="PTHR43817">
    <property type="entry name" value="GLYCOSYL HYDROLASE"/>
    <property type="match status" value="1"/>
</dbReference>
<dbReference type="Pfam" id="PF17132">
    <property type="entry name" value="Glyco_hydro_106"/>
    <property type="match status" value="2"/>
</dbReference>
<dbReference type="NCBIfam" id="NF045579">
    <property type="entry name" value="rhamnoside_JR"/>
    <property type="match status" value="1"/>
</dbReference>
<dbReference type="EMBL" id="CP007035">
    <property type="protein sequence ID" value="AHF16888.1"/>
    <property type="molecule type" value="Genomic_DNA"/>
</dbReference>
<dbReference type="Gene3D" id="2.60.120.260">
    <property type="entry name" value="Galactose-binding domain-like"/>
    <property type="match status" value="2"/>
</dbReference>
<dbReference type="AlphaFoldDB" id="W0F518"/>
<dbReference type="KEGG" id="nso:NIASO_20265"/>
<evidence type="ECO:0000256" key="1">
    <source>
        <dbReference type="ARBA" id="ARBA00022729"/>
    </source>
</evidence>
<reference evidence="3 4" key="1">
    <citation type="submission" date="2013-12" db="EMBL/GenBank/DDBJ databases">
        <authorList>
            <consortium name="DOE Joint Genome Institute"/>
            <person name="Eisen J."/>
            <person name="Huntemann M."/>
            <person name="Han J."/>
            <person name="Chen A."/>
            <person name="Kyrpides N."/>
            <person name="Mavromatis K."/>
            <person name="Markowitz V."/>
            <person name="Palaniappan K."/>
            <person name="Ivanova N."/>
            <person name="Schaumberg A."/>
            <person name="Pati A."/>
            <person name="Liolios K."/>
            <person name="Nordberg H.P."/>
            <person name="Cantor M.N."/>
            <person name="Hua S.X."/>
            <person name="Woyke T."/>
        </authorList>
    </citation>
    <scope>NUCLEOTIDE SEQUENCE [LARGE SCALE GENOMIC DNA]</scope>
    <source>
        <strain evidence="4">DSM 19437</strain>
    </source>
</reference>
<organism evidence="3 4">
    <name type="scientific">Niabella soli DSM 19437</name>
    <dbReference type="NCBI Taxonomy" id="929713"/>
    <lineage>
        <taxon>Bacteria</taxon>
        <taxon>Pseudomonadati</taxon>
        <taxon>Bacteroidota</taxon>
        <taxon>Chitinophagia</taxon>
        <taxon>Chitinophagales</taxon>
        <taxon>Chitinophagaceae</taxon>
        <taxon>Niabella</taxon>
    </lineage>
</organism>
<dbReference type="GO" id="GO:0005975">
    <property type="term" value="P:carbohydrate metabolic process"/>
    <property type="evidence" value="ECO:0007669"/>
    <property type="project" value="InterPro"/>
</dbReference>
<dbReference type="HOGENOM" id="CLU_003772_2_1_10"/>
<keyword evidence="4" id="KW-1185">Reference proteome</keyword>
<protein>
    <submittedName>
        <fullName evidence="3">DNA-binding protein</fullName>
    </submittedName>
</protein>
<dbReference type="GO" id="GO:0004553">
    <property type="term" value="F:hydrolase activity, hydrolyzing O-glycosyl compounds"/>
    <property type="evidence" value="ECO:0007669"/>
    <property type="project" value="InterPro"/>
</dbReference>
<sequence>MKGRLKITIIILAFFLLHSACWGQKEKPATLESLFKAPPQEASPWVFWYWMYAAVSKEGITADLEAMKQAGIGGAYLMPIYDTTSKVPYPKPARQLTPEWWAMVNHAMAESKRLGLKLAMHVSDGFALAGGPWIKPDQSMQKLVWTKTYLRAGEINILRLKQPETRENFYEDIAVFAYPANANAAFEKIAPIPVVTASTGEKVSWLATENNDGGTFRSDTACWIQYTYPRKFTLRSVRIHTGGNNYQAQRLLVQYSNNGVGFKTLMRLEPARHGWQDTDEDNTYAIPATTAKYFRFVYDKKGTEPGAEDLDAAKWKPVLKIKGIYLGDEPVINQIEAKNGSMWRVAGNTTPEIVPDNGAVRLKNVINLTGKMDKEGNLDWQPPKAGNWIILRMGHTATGHTNATGGAAKGLECDKFNRDAVTLQFENWFAKAFEKTSPGLAAEVLKIFHVDSWEAGSQNWGKNFADEFKRRRGYDLMPWLPVMAGVPVESATTSEKVLHDVRETIAELINDVFYKTLAQLAHEKGCTFSAESVAPTMTSDGLLHYKTVDIPMGEFWLKSPTHDKPNDMLDAISGGHIYGKNIIQAEAFTTLRMNWSEHPGNIKALGDRNFAMGINKMVLHVFTHNPWLNRKPGMTLGGIGLFYQRDQTWFRQSNAWITYLARVSAILQQGKPVTDIAVFTGEEVPRRSVLPDRLVATLPGVFGAARVASEKLRLENVNQPLRTIPEGVTHSANMADPENWTDALRGYKYDCFNPDALLQAKVVNGKVVLPSGARYSILVFPGKTKMNPNSSLMSLAVAKKIEELQRDGAAIIIDKQSWQPISFNESQKELDAVWQRIAAFNGKNRMIAAPYNEASFDKLGVSKDVAVLSANNRVAWTHRELSDGDSYFISNQENQPQTLTLSFRVAGYVPEIWDPVTGTISVSGNWEIKQGRTIINLPLASNGSAFIVFRQPTTAKQKKTVIDGPKTIAKISNAWNVQFDTAYGGPREAVVFEKLEPWNKNGNIAIKYYSGTAVYKNNFSITDLKKGKPVFIRIDSVYNCATVRINGMDCGTIWTDPFQLDISKAVKQGQNSIEITVSNTWANRLIGDLSLPENKRVTWTTAPLLLQGKPLLNAGLGGEVKVVQ</sequence>
<keyword evidence="1" id="KW-0732">Signal</keyword>
<evidence type="ECO:0000313" key="3">
    <source>
        <dbReference type="EMBL" id="AHF16888.1"/>
    </source>
</evidence>
<keyword evidence="2" id="KW-0378">Hydrolase</keyword>
<proteinExistence type="predicted"/>
<keyword evidence="3" id="KW-0238">DNA-binding</keyword>
<dbReference type="RefSeq" id="WP_008582662.1">
    <property type="nucleotide sequence ID" value="NZ_CP007035.1"/>
</dbReference>
<dbReference type="eggNOG" id="COG3250">
    <property type="taxonomic scope" value="Bacteria"/>
</dbReference>
<name>W0F518_9BACT</name>
<dbReference type="OrthoDB" id="9761519at2"/>
<evidence type="ECO:0000313" key="4">
    <source>
        <dbReference type="Proteomes" id="UP000003586"/>
    </source>
</evidence>
<dbReference type="PANTHER" id="PTHR43817:SF1">
    <property type="entry name" value="HYDROLASE, FAMILY 43, PUTATIVE (AFU_ORTHOLOGUE AFUA_3G01660)-RELATED"/>
    <property type="match status" value="1"/>
</dbReference>
<dbReference type="InterPro" id="IPR008979">
    <property type="entry name" value="Galactose-bd-like_sf"/>
</dbReference>
<dbReference type="SUPFAM" id="SSF49785">
    <property type="entry name" value="Galactose-binding domain-like"/>
    <property type="match status" value="2"/>
</dbReference>